<dbReference type="Proteomes" id="UP000767291">
    <property type="component" value="Unassembled WGS sequence"/>
</dbReference>
<feature type="transmembrane region" description="Helical" evidence="13">
    <location>
        <begin position="17"/>
        <end position="38"/>
    </location>
</feature>
<keyword evidence="9 13" id="KW-1133">Transmembrane helix</keyword>
<evidence type="ECO:0000256" key="1">
    <source>
        <dbReference type="ARBA" id="ARBA00003408"/>
    </source>
</evidence>
<comment type="subcellular location">
    <subcellularLocation>
        <location evidence="2">Cell membrane</location>
        <topology evidence="2">Multi-pass membrane protein</topology>
    </subcellularLocation>
</comment>
<dbReference type="InterPro" id="IPR002528">
    <property type="entry name" value="MATE_fam"/>
</dbReference>
<evidence type="ECO:0000313" key="14">
    <source>
        <dbReference type="EMBL" id="MBP1855745.1"/>
    </source>
</evidence>
<keyword evidence="8 13" id="KW-0812">Transmembrane</keyword>
<keyword evidence="15" id="KW-1185">Reference proteome</keyword>
<evidence type="ECO:0000256" key="9">
    <source>
        <dbReference type="ARBA" id="ARBA00022989"/>
    </source>
</evidence>
<dbReference type="PANTHER" id="PTHR43298">
    <property type="entry name" value="MULTIDRUG RESISTANCE PROTEIN NORM-RELATED"/>
    <property type="match status" value="1"/>
</dbReference>
<feature type="transmembrane region" description="Helical" evidence="13">
    <location>
        <begin position="199"/>
        <end position="221"/>
    </location>
</feature>
<evidence type="ECO:0000256" key="10">
    <source>
        <dbReference type="ARBA" id="ARBA00023065"/>
    </source>
</evidence>
<evidence type="ECO:0000256" key="5">
    <source>
        <dbReference type="ARBA" id="ARBA00022448"/>
    </source>
</evidence>
<keyword evidence="11 13" id="KW-0472">Membrane</keyword>
<evidence type="ECO:0000256" key="4">
    <source>
        <dbReference type="ARBA" id="ARBA00020268"/>
    </source>
</evidence>
<sequence length="458" mass="50060">MNLGLSITEENKKFYKILFFLCIPIIIQNLISASVNVIDTVMVSGLGETSIASIGIANQVFFLFNMSLSGVTGGASVFISQFYGKEDTNNIKKVVGLSCGFALVLSLLFLIPVSLKPELIIHIFSYDQEVVRICKDYFSIVIFSYPLIAISTVFSTGSRSIRNPKLGMICSLFALIANIILNYGLIFGNLGMPNLGVKGAALATVIARMVEIILLLFYVYIYKKNYALRFGFTNIKSITKDFTSKFLSKSIPIFLNDSAWAFGTVLYAVAYSKAGTSAIASSQIATTTGNFFIMTCVCIASGGGIMLGNELGADNIKKALEYAKKFSILVIIAGIIMGGLLIINVPFLLKMFNVTDVLAPNIIKIFLILGILMPLKAFNTLMIIGILRSGGDTKYALILEQASIWFAALPLTFFAAFSGYPIYILFLLTYSEELIKLAFGLPRVLSKKWAANIVKEMN</sequence>
<feature type="transmembrane region" description="Helical" evidence="13">
    <location>
        <begin position="166"/>
        <end position="187"/>
    </location>
</feature>
<feature type="transmembrane region" description="Helical" evidence="13">
    <location>
        <begin position="94"/>
        <end position="115"/>
    </location>
</feature>
<evidence type="ECO:0000256" key="6">
    <source>
        <dbReference type="ARBA" id="ARBA00022449"/>
    </source>
</evidence>
<feature type="transmembrane region" description="Helical" evidence="13">
    <location>
        <begin position="328"/>
        <end position="349"/>
    </location>
</feature>
<keyword evidence="5" id="KW-0813">Transport</keyword>
<evidence type="ECO:0000256" key="13">
    <source>
        <dbReference type="SAM" id="Phobius"/>
    </source>
</evidence>
<comment type="function">
    <text evidence="1">Multidrug efflux pump.</text>
</comment>
<gene>
    <name evidence="14" type="ORF">J2Z43_002143</name>
</gene>
<dbReference type="NCBIfam" id="TIGR00797">
    <property type="entry name" value="matE"/>
    <property type="match status" value="1"/>
</dbReference>
<keyword evidence="10" id="KW-0406">Ion transport</keyword>
<evidence type="ECO:0000256" key="8">
    <source>
        <dbReference type="ARBA" id="ARBA00022692"/>
    </source>
</evidence>
<dbReference type="Pfam" id="PF01554">
    <property type="entry name" value="MatE"/>
    <property type="match status" value="2"/>
</dbReference>
<keyword evidence="6" id="KW-0050">Antiport</keyword>
<evidence type="ECO:0000256" key="11">
    <source>
        <dbReference type="ARBA" id="ARBA00023136"/>
    </source>
</evidence>
<feature type="transmembrane region" description="Helical" evidence="13">
    <location>
        <begin position="361"/>
        <end position="384"/>
    </location>
</feature>
<comment type="caution">
    <text evidence="14">The sequence shown here is derived from an EMBL/GenBank/DDBJ whole genome shotgun (WGS) entry which is preliminary data.</text>
</comment>
<evidence type="ECO:0000313" key="15">
    <source>
        <dbReference type="Proteomes" id="UP000767291"/>
    </source>
</evidence>
<feature type="transmembrane region" description="Helical" evidence="13">
    <location>
        <begin position="137"/>
        <end position="154"/>
    </location>
</feature>
<feature type="transmembrane region" description="Helical" evidence="13">
    <location>
        <begin position="291"/>
        <end position="308"/>
    </location>
</feature>
<feature type="transmembrane region" description="Helical" evidence="13">
    <location>
        <begin position="404"/>
        <end position="428"/>
    </location>
</feature>
<name>A0ABS4ECS8_9FIRM</name>
<reference evidence="14 15" key="1">
    <citation type="submission" date="2021-03" db="EMBL/GenBank/DDBJ databases">
        <title>Genomic Encyclopedia of Type Strains, Phase IV (KMG-IV): sequencing the most valuable type-strain genomes for metagenomic binning, comparative biology and taxonomic classification.</title>
        <authorList>
            <person name="Goeker M."/>
        </authorList>
    </citation>
    <scope>NUCLEOTIDE SEQUENCE [LARGE SCALE GENOMIC DNA]</scope>
    <source>
        <strain evidence="14 15">DSM 1289</strain>
    </source>
</reference>
<proteinExistence type="inferred from homology"/>
<organism evidence="14 15">
    <name type="scientific">Metaclostridioides mangenotii</name>
    <dbReference type="NCBI Taxonomy" id="1540"/>
    <lineage>
        <taxon>Bacteria</taxon>
        <taxon>Bacillati</taxon>
        <taxon>Bacillota</taxon>
        <taxon>Clostridia</taxon>
        <taxon>Peptostreptococcales</taxon>
        <taxon>Peptostreptococcaceae</taxon>
        <taxon>Metaclostridioides</taxon>
    </lineage>
</organism>
<protein>
    <recommendedName>
        <fullName evidence="4">Probable multidrug resistance protein NorM</fullName>
    </recommendedName>
    <alternativeName>
        <fullName evidence="12">Multidrug-efflux transporter</fullName>
    </alternativeName>
</protein>
<keyword evidence="7" id="KW-1003">Cell membrane</keyword>
<dbReference type="PANTHER" id="PTHR43298:SF2">
    <property type="entry name" value="FMN_FAD EXPORTER YEEO-RELATED"/>
    <property type="match status" value="1"/>
</dbReference>
<evidence type="ECO:0000256" key="12">
    <source>
        <dbReference type="ARBA" id="ARBA00031636"/>
    </source>
</evidence>
<evidence type="ECO:0000256" key="7">
    <source>
        <dbReference type="ARBA" id="ARBA00022475"/>
    </source>
</evidence>
<accession>A0ABS4ECS8</accession>
<dbReference type="EMBL" id="JAGGJX010000004">
    <property type="protein sequence ID" value="MBP1855745.1"/>
    <property type="molecule type" value="Genomic_DNA"/>
</dbReference>
<feature type="transmembrane region" description="Helical" evidence="13">
    <location>
        <begin position="58"/>
        <end position="82"/>
    </location>
</feature>
<dbReference type="InterPro" id="IPR048279">
    <property type="entry name" value="MdtK-like"/>
</dbReference>
<evidence type="ECO:0000256" key="2">
    <source>
        <dbReference type="ARBA" id="ARBA00004651"/>
    </source>
</evidence>
<comment type="similarity">
    <text evidence="3">Belongs to the multi antimicrobial extrusion (MATE) (TC 2.A.66.1) family.</text>
</comment>
<dbReference type="RefSeq" id="WP_209457149.1">
    <property type="nucleotide sequence ID" value="NZ_BAAACS010000004.1"/>
</dbReference>
<dbReference type="PIRSF" id="PIRSF006603">
    <property type="entry name" value="DinF"/>
    <property type="match status" value="1"/>
</dbReference>
<dbReference type="InterPro" id="IPR050222">
    <property type="entry name" value="MATE_MdtK"/>
</dbReference>
<evidence type="ECO:0000256" key="3">
    <source>
        <dbReference type="ARBA" id="ARBA00010199"/>
    </source>
</evidence>
<dbReference type="CDD" id="cd13134">
    <property type="entry name" value="MATE_like_8"/>
    <property type="match status" value="1"/>
</dbReference>